<reference evidence="1 2" key="1">
    <citation type="journal article" date="2014" name="Genome Announc.">
        <title>Genome Sequence of Youngiibacter fragilis, the Type Strain of the Genus Youngiibacter.</title>
        <authorList>
            <person name="Wawrik C.B."/>
            <person name="Callaghan A.V."/>
            <person name="Stamps B.W."/>
            <person name="Wawrik B."/>
        </authorList>
    </citation>
    <scope>NUCLEOTIDE SEQUENCE [LARGE SCALE GENOMIC DNA]</scope>
    <source>
        <strain evidence="1 2">232.1</strain>
    </source>
</reference>
<accession>V7HZA8</accession>
<proteinExistence type="predicted"/>
<evidence type="ECO:0000313" key="2">
    <source>
        <dbReference type="Proteomes" id="UP000017747"/>
    </source>
</evidence>
<evidence type="ECO:0000313" key="1">
    <source>
        <dbReference type="EMBL" id="ETA79320.1"/>
    </source>
</evidence>
<dbReference type="Proteomes" id="UP000017747">
    <property type="component" value="Unassembled WGS sequence"/>
</dbReference>
<sequence length="30" mass="3522">MERAGIMEYNQIRMIMWKGQGCTYGRLVEG</sequence>
<dbReference type="EMBL" id="AXUN02000218">
    <property type="protein sequence ID" value="ETA79320.1"/>
    <property type="molecule type" value="Genomic_DNA"/>
</dbReference>
<dbReference type="AlphaFoldDB" id="V7HZA8"/>
<organism evidence="1 2">
    <name type="scientific">Youngiibacter fragilis 232.1</name>
    <dbReference type="NCBI Taxonomy" id="994573"/>
    <lineage>
        <taxon>Bacteria</taxon>
        <taxon>Bacillati</taxon>
        <taxon>Bacillota</taxon>
        <taxon>Clostridia</taxon>
        <taxon>Eubacteriales</taxon>
        <taxon>Clostridiaceae</taxon>
        <taxon>Youngiibacter</taxon>
    </lineage>
</organism>
<keyword evidence="2" id="KW-1185">Reference proteome</keyword>
<comment type="caution">
    <text evidence="1">The sequence shown here is derived from an EMBL/GenBank/DDBJ whole genome shotgun (WGS) entry which is preliminary data.</text>
</comment>
<name>V7HZA8_9CLOT</name>
<dbReference type="STRING" id="994573.T472_0217535"/>
<gene>
    <name evidence="1" type="ORF">T472_0217535</name>
</gene>
<protein>
    <submittedName>
        <fullName evidence="1">Uncharacterized protein</fullName>
    </submittedName>
</protein>